<evidence type="ECO:0000313" key="3">
    <source>
        <dbReference type="EMBL" id="NLR89713.1"/>
    </source>
</evidence>
<dbReference type="SUPFAM" id="SSF46626">
    <property type="entry name" value="Cytochrome c"/>
    <property type="match status" value="1"/>
</dbReference>
<name>A0A7X8SGC5_9BACT</name>
<dbReference type="GO" id="GO:0009055">
    <property type="term" value="F:electron transfer activity"/>
    <property type="evidence" value="ECO:0007669"/>
    <property type="project" value="InterPro"/>
</dbReference>
<evidence type="ECO:0000313" key="4">
    <source>
        <dbReference type="Proteomes" id="UP000585050"/>
    </source>
</evidence>
<feature type="transmembrane region" description="Helical" evidence="1">
    <location>
        <begin position="49"/>
        <end position="70"/>
    </location>
</feature>
<evidence type="ECO:0000256" key="1">
    <source>
        <dbReference type="SAM" id="Phobius"/>
    </source>
</evidence>
<dbReference type="PANTHER" id="PTHR35889:SF3">
    <property type="entry name" value="F-BOX DOMAIN-CONTAINING PROTEIN"/>
    <property type="match status" value="1"/>
</dbReference>
<dbReference type="Gene3D" id="3.80.10.10">
    <property type="entry name" value="Ribonuclease Inhibitor"/>
    <property type="match status" value="1"/>
</dbReference>
<dbReference type="Gene3D" id="1.10.760.10">
    <property type="entry name" value="Cytochrome c-like domain"/>
    <property type="match status" value="1"/>
</dbReference>
<accession>A0A7X8SGC5</accession>
<dbReference type="EMBL" id="JABAIL010000001">
    <property type="protein sequence ID" value="NLR89713.1"/>
    <property type="molecule type" value="Genomic_DNA"/>
</dbReference>
<dbReference type="RefSeq" id="WP_168880400.1">
    <property type="nucleotide sequence ID" value="NZ_JABAIL010000001.1"/>
</dbReference>
<feature type="transmembrane region" description="Helical" evidence="1">
    <location>
        <begin position="82"/>
        <end position="99"/>
    </location>
</feature>
<keyword evidence="1" id="KW-0812">Transmembrane</keyword>
<keyword evidence="1" id="KW-0472">Membrane</keyword>
<dbReference type="SUPFAM" id="SSF52047">
    <property type="entry name" value="RNI-like"/>
    <property type="match status" value="1"/>
</dbReference>
<dbReference type="AlphaFoldDB" id="A0A7X8SGC5"/>
<dbReference type="InterPro" id="IPR036909">
    <property type="entry name" value="Cyt_c-like_dom_sf"/>
</dbReference>
<sequence length="419" mass="47549">MDFSNFHLFIGRFHPLFVHLPIGFIFFGIILEIVGKLKIFQPDHKSIELSYIVGAASAIISCLLGYLLAYDNNDYNYEAISFHQWFGIITTVLIIGMFFLKKYNIQKMYDFSLLVIVFTISITGHYGGNLTHGSTYLTQYAPLKLNDTEIVISPPNSANEVIMYEHIIQPILQQKCISCHNTEKKKGELSLSNKADILKGGKTKNLIVQGESNHSEIIQRILLPHGDENIMPPEGKTPLTDKEIELLIGWIDIGHGSFDTLITDIPLTEELMTYCNTKLGFISNHNSIALTDYDTSIVQDLRNKGFQIREIDKNAFDVSYPKLSNIDLISALLPIKDNIIWLDLKAQNIQRPDELQQFSELRKLNLSKNPIGDDGVNIFKMMKKLETINLHSTLISSHGIKELKDNSSIKTIYSWNTKL</sequence>
<feature type="domain" description="Cytochrome C Planctomycete-type" evidence="2">
    <location>
        <begin position="176"/>
        <end position="235"/>
    </location>
</feature>
<organism evidence="3 4">
    <name type="scientific">Flammeovirga agarivorans</name>
    <dbReference type="NCBI Taxonomy" id="2726742"/>
    <lineage>
        <taxon>Bacteria</taxon>
        <taxon>Pseudomonadati</taxon>
        <taxon>Bacteroidota</taxon>
        <taxon>Cytophagia</taxon>
        <taxon>Cytophagales</taxon>
        <taxon>Flammeovirgaceae</taxon>
        <taxon>Flammeovirga</taxon>
    </lineage>
</organism>
<dbReference type="Pfam" id="PF07635">
    <property type="entry name" value="PSCyt1"/>
    <property type="match status" value="1"/>
</dbReference>
<evidence type="ECO:0000259" key="2">
    <source>
        <dbReference type="Pfam" id="PF07635"/>
    </source>
</evidence>
<proteinExistence type="predicted"/>
<comment type="caution">
    <text evidence="3">The sequence shown here is derived from an EMBL/GenBank/DDBJ whole genome shotgun (WGS) entry which is preliminary data.</text>
</comment>
<dbReference type="InterPro" id="IPR032675">
    <property type="entry name" value="LRR_dom_sf"/>
</dbReference>
<dbReference type="GO" id="GO:0020037">
    <property type="term" value="F:heme binding"/>
    <property type="evidence" value="ECO:0007669"/>
    <property type="project" value="InterPro"/>
</dbReference>
<dbReference type="Proteomes" id="UP000585050">
    <property type="component" value="Unassembled WGS sequence"/>
</dbReference>
<protein>
    <recommendedName>
        <fullName evidence="2">Cytochrome C Planctomycete-type domain-containing protein</fullName>
    </recommendedName>
</protein>
<feature type="transmembrane region" description="Helical" evidence="1">
    <location>
        <begin position="111"/>
        <end position="128"/>
    </location>
</feature>
<dbReference type="InterPro" id="IPR011429">
    <property type="entry name" value="Cyt_c_Planctomycete-type"/>
</dbReference>
<gene>
    <name evidence="3" type="ORF">HGP29_00780</name>
</gene>
<keyword evidence="4" id="KW-1185">Reference proteome</keyword>
<reference evidence="3 4" key="1">
    <citation type="submission" date="2020-04" db="EMBL/GenBank/DDBJ databases">
        <title>Flammeovirga sp. SR4, a novel species isolated from seawater.</title>
        <authorList>
            <person name="Wang X."/>
        </authorList>
    </citation>
    <scope>NUCLEOTIDE SEQUENCE [LARGE SCALE GENOMIC DNA]</scope>
    <source>
        <strain evidence="3 4">SR4</strain>
    </source>
</reference>
<keyword evidence="1" id="KW-1133">Transmembrane helix</keyword>
<dbReference type="PANTHER" id="PTHR35889">
    <property type="entry name" value="CYCLOINULO-OLIGOSACCHARIDE FRUCTANOTRANSFERASE-RELATED"/>
    <property type="match status" value="1"/>
</dbReference>
<feature type="transmembrane region" description="Helical" evidence="1">
    <location>
        <begin position="16"/>
        <end position="37"/>
    </location>
</feature>